<comment type="caution">
    <text evidence="1">The sequence shown here is derived from an EMBL/GenBank/DDBJ whole genome shotgun (WGS) entry which is preliminary data.</text>
</comment>
<dbReference type="EMBL" id="JAFLQW010000347">
    <property type="protein sequence ID" value="MBO0350020.1"/>
    <property type="molecule type" value="Genomic_DNA"/>
</dbReference>
<evidence type="ECO:0000313" key="1">
    <source>
        <dbReference type="EMBL" id="MBO0350020.1"/>
    </source>
</evidence>
<name>A0ABS3FSC3_9CYAN</name>
<reference evidence="1 2" key="1">
    <citation type="submission" date="2021-03" db="EMBL/GenBank/DDBJ databases">
        <title>Metabolic Capacity of the Antarctic Cyanobacterium Phormidium pseudopriestleyi that Sustains Oxygenic Photosynthesis in the Presence of Hydrogen Sulfide.</title>
        <authorList>
            <person name="Lumian J.E."/>
            <person name="Jungblut A.D."/>
            <person name="Dillon M.L."/>
            <person name="Hawes I."/>
            <person name="Doran P.T."/>
            <person name="Mackey T.J."/>
            <person name="Dick G.J."/>
            <person name="Grettenberger C.L."/>
            <person name="Sumner D.Y."/>
        </authorList>
    </citation>
    <scope>NUCLEOTIDE SEQUENCE [LARGE SCALE GENOMIC DNA]</scope>
    <source>
        <strain evidence="1 2">FRX01</strain>
    </source>
</reference>
<evidence type="ECO:0000313" key="2">
    <source>
        <dbReference type="Proteomes" id="UP000664844"/>
    </source>
</evidence>
<proteinExistence type="predicted"/>
<dbReference type="InterPro" id="IPR016780">
    <property type="entry name" value="UCP020893"/>
</dbReference>
<organism evidence="1 2">
    <name type="scientific">Phormidium pseudopriestleyi FRX01</name>
    <dbReference type="NCBI Taxonomy" id="1759528"/>
    <lineage>
        <taxon>Bacteria</taxon>
        <taxon>Bacillati</taxon>
        <taxon>Cyanobacteriota</taxon>
        <taxon>Cyanophyceae</taxon>
        <taxon>Oscillatoriophycideae</taxon>
        <taxon>Oscillatoriales</taxon>
        <taxon>Oscillatoriaceae</taxon>
        <taxon>Phormidium</taxon>
    </lineage>
</organism>
<accession>A0ABS3FSC3</accession>
<protein>
    <submittedName>
        <fullName evidence="1">Uncharacterized protein</fullName>
    </submittedName>
</protein>
<keyword evidence="2" id="KW-1185">Reference proteome</keyword>
<dbReference type="RefSeq" id="WP_207088521.1">
    <property type="nucleotide sequence ID" value="NZ_JAFLQW010000347.1"/>
</dbReference>
<dbReference type="PIRSF" id="PIRSF020893">
    <property type="entry name" value="UCP020893"/>
    <property type="match status" value="1"/>
</dbReference>
<sequence length="179" mass="19403">MTNLSSLTVTDSVSFPEAIALTQSFLEQMASGALSEEDIAQVTENLVRTENGARGFFVTYLSDEGTLADRPSPGIFQGLGSSEQIVSELMVKNLAMSAAMVIAHRRSGDETMAQGSERVRDRSTHIIQTLALPIMQQGIKSLLETIRAGTGSYQSFLERWKYDAEQKAAIAKALQAVLS</sequence>
<gene>
    <name evidence="1" type="ORF">J0895_13035</name>
</gene>
<dbReference type="Proteomes" id="UP000664844">
    <property type="component" value="Unassembled WGS sequence"/>
</dbReference>